<proteinExistence type="predicted"/>
<evidence type="ECO:0000313" key="3">
    <source>
        <dbReference type="Proteomes" id="UP000177947"/>
    </source>
</evidence>
<organism evidence="2 3">
    <name type="scientific">Candidatus Azambacteria bacterium RIFCSPLOWO2_01_FULL_37_9</name>
    <dbReference type="NCBI Taxonomy" id="1797297"/>
    <lineage>
        <taxon>Bacteria</taxon>
        <taxon>Candidatus Azamiibacteriota</taxon>
    </lineage>
</organism>
<sequence length="235" mass="24249">MGAGCATTHNVFYEPVNTPPEDPRHELCVKSQLPLLTGVGKKLDKKYFNPLTEELYTTEKPFYVETMKGGRKVEGCIPSGIPIVAKKGNRYAEHFATAGWRDIMNLVPVFPAPALASAKQGKQNQDQASKCFSAGTWATGLGSGALTAGIATRNSWLIVGGAIMSITGIFDKEVWGTESDGRCKAAAALVGGSIGYAGGSAYRQSSQSSAGGGPGSPPPVPGGGGTGPVVPPPVP</sequence>
<name>A0A1F5C8U6_9BACT</name>
<evidence type="ECO:0000256" key="1">
    <source>
        <dbReference type="SAM" id="MobiDB-lite"/>
    </source>
</evidence>
<evidence type="ECO:0000313" key="2">
    <source>
        <dbReference type="EMBL" id="OGD39271.1"/>
    </source>
</evidence>
<dbReference type="EMBL" id="MEYQ01000011">
    <property type="protein sequence ID" value="OGD39271.1"/>
    <property type="molecule type" value="Genomic_DNA"/>
</dbReference>
<accession>A0A1F5C8U6</accession>
<dbReference type="AlphaFoldDB" id="A0A1F5C8U6"/>
<reference evidence="2 3" key="1">
    <citation type="journal article" date="2016" name="Nat. Commun.">
        <title>Thousands of microbial genomes shed light on interconnected biogeochemical processes in an aquifer system.</title>
        <authorList>
            <person name="Anantharaman K."/>
            <person name="Brown C.T."/>
            <person name="Hug L.A."/>
            <person name="Sharon I."/>
            <person name="Castelle C.J."/>
            <person name="Probst A.J."/>
            <person name="Thomas B.C."/>
            <person name="Singh A."/>
            <person name="Wilkins M.J."/>
            <person name="Karaoz U."/>
            <person name="Brodie E.L."/>
            <person name="Williams K.H."/>
            <person name="Hubbard S.S."/>
            <person name="Banfield J.F."/>
        </authorList>
    </citation>
    <scope>NUCLEOTIDE SEQUENCE [LARGE SCALE GENOMIC DNA]</scope>
</reference>
<gene>
    <name evidence="2" type="ORF">A2907_00075</name>
</gene>
<protein>
    <submittedName>
        <fullName evidence="2">Uncharacterized protein</fullName>
    </submittedName>
</protein>
<feature type="region of interest" description="Disordered" evidence="1">
    <location>
        <begin position="201"/>
        <end position="235"/>
    </location>
</feature>
<comment type="caution">
    <text evidence="2">The sequence shown here is derived from an EMBL/GenBank/DDBJ whole genome shotgun (WGS) entry which is preliminary data.</text>
</comment>
<dbReference type="Proteomes" id="UP000177947">
    <property type="component" value="Unassembled WGS sequence"/>
</dbReference>